<evidence type="ECO:0000256" key="2">
    <source>
        <dbReference type="ARBA" id="ARBA00022771"/>
    </source>
</evidence>
<evidence type="ECO:0000256" key="1">
    <source>
        <dbReference type="ARBA" id="ARBA00022723"/>
    </source>
</evidence>
<evidence type="ECO:0000313" key="5">
    <source>
        <dbReference type="Proteomes" id="UP000887563"/>
    </source>
</evidence>
<evidence type="ECO:0000259" key="4">
    <source>
        <dbReference type="Pfam" id="PF04500"/>
    </source>
</evidence>
<dbReference type="AlphaFoldDB" id="A0A914L9V7"/>
<proteinExistence type="predicted"/>
<organism evidence="5 6">
    <name type="scientific">Meloidogyne incognita</name>
    <name type="common">Southern root-knot nematode worm</name>
    <name type="synonym">Oxyuris incognita</name>
    <dbReference type="NCBI Taxonomy" id="6306"/>
    <lineage>
        <taxon>Eukaryota</taxon>
        <taxon>Metazoa</taxon>
        <taxon>Ecdysozoa</taxon>
        <taxon>Nematoda</taxon>
        <taxon>Chromadorea</taxon>
        <taxon>Rhabditida</taxon>
        <taxon>Tylenchina</taxon>
        <taxon>Tylenchomorpha</taxon>
        <taxon>Tylenchoidea</taxon>
        <taxon>Meloidogynidae</taxon>
        <taxon>Meloidogyninae</taxon>
        <taxon>Meloidogyne</taxon>
        <taxon>Meloidogyne incognita group</taxon>
    </lineage>
</organism>
<dbReference type="Proteomes" id="UP000887563">
    <property type="component" value="Unplaced"/>
</dbReference>
<keyword evidence="5" id="KW-1185">Reference proteome</keyword>
<protein>
    <submittedName>
        <fullName evidence="6">FLYWCH-type domain-containing protein</fullName>
    </submittedName>
</protein>
<dbReference type="Pfam" id="PF04500">
    <property type="entry name" value="FLYWCH"/>
    <property type="match status" value="1"/>
</dbReference>
<keyword evidence="1" id="KW-0479">Metal-binding</keyword>
<accession>A0A914L9V7</accession>
<evidence type="ECO:0000313" key="6">
    <source>
        <dbReference type="WBParaSite" id="Minc3s00362g11000"/>
    </source>
</evidence>
<keyword evidence="3" id="KW-0862">Zinc</keyword>
<dbReference type="Gene3D" id="2.20.25.240">
    <property type="match status" value="1"/>
</dbReference>
<dbReference type="InterPro" id="IPR007588">
    <property type="entry name" value="Znf_FLYWCH"/>
</dbReference>
<name>A0A914L9V7_MELIC</name>
<sequence length="153" mass="17898">MLHNSQRNCEKYSHNGFSYVKDKDSADGERIFWRCDEKSNGCKGRIWTTSCENREFIRLVTEHSCSSTGNSVRVAVQQTLTTINIVQQQQWKTQLRLEAMLYREFLLQSYCWRLVGRRLVGLAPSWPAPSRSRLVGPRLIGRVPIFNVREKKY</sequence>
<reference evidence="6" key="1">
    <citation type="submission" date="2022-11" db="UniProtKB">
        <authorList>
            <consortium name="WormBaseParasite"/>
        </authorList>
    </citation>
    <scope>IDENTIFICATION</scope>
</reference>
<dbReference type="GO" id="GO:0008270">
    <property type="term" value="F:zinc ion binding"/>
    <property type="evidence" value="ECO:0007669"/>
    <property type="project" value="UniProtKB-KW"/>
</dbReference>
<feature type="domain" description="FLYWCH-type" evidence="4">
    <location>
        <begin position="4"/>
        <end position="63"/>
    </location>
</feature>
<evidence type="ECO:0000256" key="3">
    <source>
        <dbReference type="ARBA" id="ARBA00022833"/>
    </source>
</evidence>
<keyword evidence="2" id="KW-0863">Zinc-finger</keyword>
<dbReference type="WBParaSite" id="Minc3s00362g11000">
    <property type="protein sequence ID" value="Minc3s00362g11000"/>
    <property type="gene ID" value="Minc3s00362g11000"/>
</dbReference>